<dbReference type="Pfam" id="PF10708">
    <property type="entry name" value="DUF2510"/>
    <property type="match status" value="1"/>
</dbReference>
<gene>
    <name evidence="4" type="ORF">K8V16_03815</name>
</gene>
<keyword evidence="2" id="KW-0812">Transmembrane</keyword>
<feature type="compositionally biased region" description="Low complexity" evidence="1">
    <location>
        <begin position="33"/>
        <end position="59"/>
    </location>
</feature>
<keyword evidence="2" id="KW-0472">Membrane</keyword>
<evidence type="ECO:0000256" key="2">
    <source>
        <dbReference type="SAM" id="Phobius"/>
    </source>
</evidence>
<dbReference type="EMBL" id="DYZL01000072">
    <property type="protein sequence ID" value="HJH42902.1"/>
    <property type="molecule type" value="Genomic_DNA"/>
</dbReference>
<feature type="domain" description="DUF2510" evidence="3">
    <location>
        <begin position="6"/>
        <end position="39"/>
    </location>
</feature>
<reference evidence="4" key="1">
    <citation type="journal article" date="2021" name="PeerJ">
        <title>Extensive microbial diversity within the chicken gut microbiome revealed by metagenomics and culture.</title>
        <authorList>
            <person name="Gilroy R."/>
            <person name="Ravi A."/>
            <person name="Getino M."/>
            <person name="Pursley I."/>
            <person name="Horton D.L."/>
            <person name="Alikhan N.F."/>
            <person name="Baker D."/>
            <person name="Gharbi K."/>
            <person name="Hall N."/>
            <person name="Watson M."/>
            <person name="Adriaenssens E.M."/>
            <person name="Foster-Nyarko E."/>
            <person name="Jarju S."/>
            <person name="Secka A."/>
            <person name="Antonio M."/>
            <person name="Oren A."/>
            <person name="Chaudhuri R.R."/>
            <person name="La Ragione R."/>
            <person name="Hildebrand F."/>
            <person name="Pallen M.J."/>
        </authorList>
    </citation>
    <scope>NUCLEOTIDE SEQUENCE</scope>
    <source>
        <strain evidence="4">USAMLcec12-2067</strain>
    </source>
</reference>
<dbReference type="Proteomes" id="UP000789325">
    <property type="component" value="Unassembled WGS sequence"/>
</dbReference>
<accession>A0A9D3ACW6</accession>
<dbReference type="RefSeq" id="WP_204600543.1">
    <property type="nucleotide sequence ID" value="NZ_PPEL01000027.1"/>
</dbReference>
<organism evidence="4 5">
    <name type="scientific">Rubneribacter badeniensis</name>
    <dbReference type="NCBI Taxonomy" id="2070688"/>
    <lineage>
        <taxon>Bacteria</taxon>
        <taxon>Bacillati</taxon>
        <taxon>Actinomycetota</taxon>
        <taxon>Coriobacteriia</taxon>
        <taxon>Eggerthellales</taxon>
        <taxon>Eggerthellaceae</taxon>
        <taxon>Rubneribacter</taxon>
    </lineage>
</organism>
<evidence type="ECO:0000256" key="1">
    <source>
        <dbReference type="SAM" id="MobiDB-lite"/>
    </source>
</evidence>
<evidence type="ECO:0000313" key="5">
    <source>
        <dbReference type="Proteomes" id="UP000789325"/>
    </source>
</evidence>
<reference evidence="4" key="2">
    <citation type="submission" date="2021-09" db="EMBL/GenBank/DDBJ databases">
        <authorList>
            <person name="Gilroy R."/>
        </authorList>
    </citation>
    <scope>NUCLEOTIDE SEQUENCE</scope>
    <source>
        <strain evidence="4">USAMLcec12-2067</strain>
    </source>
</reference>
<name>A0A9D3ACW6_9ACTN</name>
<protein>
    <submittedName>
        <fullName evidence="4">DUF2510 domain-containing protein</fullName>
    </submittedName>
</protein>
<sequence>METAQAGWYPDPSGDATKLRYWDGERWTDDYADAQPNAQAASQPTPAPQQPSAAQSVATPTYYPQAQPVANDSDRGLRLAAFILCILSTVAVCWLIIPLAWMIPMTVHCYGIYKGTKANTTGFGVCTLIFVSLIGGILLLISKKDR</sequence>
<evidence type="ECO:0000313" key="4">
    <source>
        <dbReference type="EMBL" id="HJH42902.1"/>
    </source>
</evidence>
<proteinExistence type="predicted"/>
<feature type="region of interest" description="Disordered" evidence="1">
    <location>
        <begin position="32"/>
        <end position="59"/>
    </location>
</feature>
<feature type="transmembrane region" description="Helical" evidence="2">
    <location>
        <begin position="79"/>
        <end position="101"/>
    </location>
</feature>
<keyword evidence="2" id="KW-1133">Transmembrane helix</keyword>
<comment type="caution">
    <text evidence="4">The sequence shown here is derived from an EMBL/GenBank/DDBJ whole genome shotgun (WGS) entry which is preliminary data.</text>
</comment>
<feature type="transmembrane region" description="Helical" evidence="2">
    <location>
        <begin position="121"/>
        <end position="141"/>
    </location>
</feature>
<dbReference type="InterPro" id="IPR018929">
    <property type="entry name" value="DUF2510"/>
</dbReference>
<dbReference type="AlphaFoldDB" id="A0A9D3ACW6"/>
<evidence type="ECO:0000259" key="3">
    <source>
        <dbReference type="Pfam" id="PF10708"/>
    </source>
</evidence>